<name>A0A814EBF2_9BILA</name>
<protein>
    <submittedName>
        <fullName evidence="2">Uncharacterized protein</fullName>
    </submittedName>
</protein>
<keyword evidence="1" id="KW-1133">Transmembrane helix</keyword>
<dbReference type="Pfam" id="PF15932">
    <property type="entry name" value="DUF4748"/>
    <property type="match status" value="1"/>
</dbReference>
<dbReference type="AlphaFoldDB" id="A0A814EBF2"/>
<gene>
    <name evidence="2" type="ORF">OXX778_LOCUS14728</name>
</gene>
<evidence type="ECO:0000313" key="2">
    <source>
        <dbReference type="EMBL" id="CAF0967219.1"/>
    </source>
</evidence>
<reference evidence="2" key="1">
    <citation type="submission" date="2021-02" db="EMBL/GenBank/DDBJ databases">
        <authorList>
            <person name="Nowell W R."/>
        </authorList>
    </citation>
    <scope>NUCLEOTIDE SEQUENCE</scope>
    <source>
        <strain evidence="2">Ploen Becks lab</strain>
    </source>
</reference>
<organism evidence="2 3">
    <name type="scientific">Brachionus calyciflorus</name>
    <dbReference type="NCBI Taxonomy" id="104777"/>
    <lineage>
        <taxon>Eukaryota</taxon>
        <taxon>Metazoa</taxon>
        <taxon>Spiralia</taxon>
        <taxon>Gnathifera</taxon>
        <taxon>Rotifera</taxon>
        <taxon>Eurotatoria</taxon>
        <taxon>Monogononta</taxon>
        <taxon>Pseudotrocha</taxon>
        <taxon>Ploima</taxon>
        <taxon>Brachionidae</taxon>
        <taxon>Brachionus</taxon>
    </lineage>
</organism>
<keyword evidence="1" id="KW-0812">Transmembrane</keyword>
<accession>A0A814EBF2</accession>
<dbReference type="Proteomes" id="UP000663879">
    <property type="component" value="Unassembled WGS sequence"/>
</dbReference>
<keyword evidence="1" id="KW-0472">Membrane</keyword>
<dbReference type="EMBL" id="CAJNOC010003089">
    <property type="protein sequence ID" value="CAF0967219.1"/>
    <property type="molecule type" value="Genomic_DNA"/>
</dbReference>
<proteinExistence type="predicted"/>
<evidence type="ECO:0000256" key="1">
    <source>
        <dbReference type="SAM" id="Phobius"/>
    </source>
</evidence>
<sequence length="125" mass="14423">MIQGFFKRSLMTSSIIHNQVPHSETRPDATPANILKRNFEEVKLPKTRFGPNLFRISVAYVAIITIGISTFYLAKKEVDQNRQETMKIKQQIADATEKSTQYPSRSELLRAEREREAALKKQNQN</sequence>
<comment type="caution">
    <text evidence="2">The sequence shown here is derived from an EMBL/GenBank/DDBJ whole genome shotgun (WGS) entry which is preliminary data.</text>
</comment>
<keyword evidence="3" id="KW-1185">Reference proteome</keyword>
<dbReference type="OrthoDB" id="6706212at2759"/>
<evidence type="ECO:0000313" key="3">
    <source>
        <dbReference type="Proteomes" id="UP000663879"/>
    </source>
</evidence>
<dbReference type="InterPro" id="IPR031833">
    <property type="entry name" value="DUF4748"/>
</dbReference>
<feature type="transmembrane region" description="Helical" evidence="1">
    <location>
        <begin position="53"/>
        <end position="74"/>
    </location>
</feature>